<gene>
    <name evidence="2" type="ORF">GCM10022211_25140</name>
</gene>
<evidence type="ECO:0000256" key="1">
    <source>
        <dbReference type="SAM" id="Phobius"/>
    </source>
</evidence>
<name>A0ABP7SCG4_9SPHN</name>
<keyword evidence="1" id="KW-0812">Transmembrane</keyword>
<feature type="transmembrane region" description="Helical" evidence="1">
    <location>
        <begin position="7"/>
        <end position="30"/>
    </location>
</feature>
<dbReference type="EMBL" id="BAAAZD010000002">
    <property type="protein sequence ID" value="GAA4009821.1"/>
    <property type="molecule type" value="Genomic_DNA"/>
</dbReference>
<feature type="transmembrane region" description="Helical" evidence="1">
    <location>
        <begin position="36"/>
        <end position="54"/>
    </location>
</feature>
<accession>A0ABP7SCG4</accession>
<keyword evidence="1" id="KW-1133">Transmembrane helix</keyword>
<protein>
    <recommendedName>
        <fullName evidence="4">GlsB/YeaQ/YmgE family stress response membrane protein</fullName>
    </recommendedName>
</protein>
<keyword evidence="3" id="KW-1185">Reference proteome</keyword>
<reference evidence="3" key="1">
    <citation type="journal article" date="2019" name="Int. J. Syst. Evol. Microbiol.">
        <title>The Global Catalogue of Microorganisms (GCM) 10K type strain sequencing project: providing services to taxonomists for standard genome sequencing and annotation.</title>
        <authorList>
            <consortium name="The Broad Institute Genomics Platform"/>
            <consortium name="The Broad Institute Genome Sequencing Center for Infectious Disease"/>
            <person name="Wu L."/>
            <person name="Ma J."/>
        </authorList>
    </citation>
    <scope>NUCLEOTIDE SEQUENCE [LARGE SCALE GENOMIC DNA]</scope>
    <source>
        <strain evidence="3">JCM 16603</strain>
    </source>
</reference>
<organism evidence="2 3">
    <name type="scientific">Sphingomonas humi</name>
    <dbReference type="NCBI Taxonomy" id="335630"/>
    <lineage>
        <taxon>Bacteria</taxon>
        <taxon>Pseudomonadati</taxon>
        <taxon>Pseudomonadota</taxon>
        <taxon>Alphaproteobacteria</taxon>
        <taxon>Sphingomonadales</taxon>
        <taxon>Sphingomonadaceae</taxon>
        <taxon>Sphingomonas</taxon>
    </lineage>
</organism>
<proteinExistence type="predicted"/>
<sequence>MQRDGSSLTYAGGLLLLVGFIAGAAVGIAIDQPSLGAIGGVAIAALLALLLWFVRRDRA</sequence>
<keyword evidence="1" id="KW-0472">Membrane</keyword>
<dbReference type="Proteomes" id="UP001501310">
    <property type="component" value="Unassembled WGS sequence"/>
</dbReference>
<evidence type="ECO:0000313" key="2">
    <source>
        <dbReference type="EMBL" id="GAA4009821.1"/>
    </source>
</evidence>
<comment type="caution">
    <text evidence="2">The sequence shown here is derived from an EMBL/GenBank/DDBJ whole genome shotgun (WGS) entry which is preliminary data.</text>
</comment>
<dbReference type="RefSeq" id="WP_344710845.1">
    <property type="nucleotide sequence ID" value="NZ_BAAAZD010000002.1"/>
</dbReference>
<evidence type="ECO:0000313" key="3">
    <source>
        <dbReference type="Proteomes" id="UP001501310"/>
    </source>
</evidence>
<evidence type="ECO:0008006" key="4">
    <source>
        <dbReference type="Google" id="ProtNLM"/>
    </source>
</evidence>